<name>A0A6J7KHB8_9ZZZZ</name>
<protein>
    <submittedName>
        <fullName evidence="1">Unannotated protein</fullName>
    </submittedName>
</protein>
<sequence length="62" mass="7029">MFDPENVDELLVIVDLINDAIGAAPSRPESGEFSLKRMSNLSRVLAQRPEQELDHRSSNSFW</sequence>
<accession>A0A6J7KHB8</accession>
<dbReference type="AlphaFoldDB" id="A0A6J7KHB8"/>
<reference evidence="1" key="1">
    <citation type="submission" date="2020-05" db="EMBL/GenBank/DDBJ databases">
        <authorList>
            <person name="Chiriac C."/>
            <person name="Salcher M."/>
            <person name="Ghai R."/>
            <person name="Kavagutti S V."/>
        </authorList>
    </citation>
    <scope>NUCLEOTIDE SEQUENCE</scope>
</reference>
<evidence type="ECO:0000313" key="1">
    <source>
        <dbReference type="EMBL" id="CAB4955236.1"/>
    </source>
</evidence>
<organism evidence="1">
    <name type="scientific">freshwater metagenome</name>
    <dbReference type="NCBI Taxonomy" id="449393"/>
    <lineage>
        <taxon>unclassified sequences</taxon>
        <taxon>metagenomes</taxon>
        <taxon>ecological metagenomes</taxon>
    </lineage>
</organism>
<gene>
    <name evidence="1" type="ORF">UFOPK3733_02118</name>
</gene>
<proteinExistence type="predicted"/>
<dbReference type="EMBL" id="CAFBNC010000159">
    <property type="protein sequence ID" value="CAB4955236.1"/>
    <property type="molecule type" value="Genomic_DNA"/>
</dbReference>